<dbReference type="RefSeq" id="WP_181778252.1">
    <property type="nucleotide sequence ID" value="NZ_QNRJ01000029.1"/>
</dbReference>
<dbReference type="Pfam" id="PF12686">
    <property type="entry name" value="DUF3800"/>
    <property type="match status" value="1"/>
</dbReference>
<evidence type="ECO:0000313" key="2">
    <source>
        <dbReference type="Proteomes" id="UP000252118"/>
    </source>
</evidence>
<evidence type="ECO:0000313" key="1">
    <source>
        <dbReference type="EMBL" id="RBO99985.1"/>
    </source>
</evidence>
<dbReference type="AlphaFoldDB" id="A0A366ED49"/>
<organism evidence="1 2">
    <name type="scientific">Rossellomorea aquimaris</name>
    <dbReference type="NCBI Taxonomy" id="189382"/>
    <lineage>
        <taxon>Bacteria</taxon>
        <taxon>Bacillati</taxon>
        <taxon>Bacillota</taxon>
        <taxon>Bacilli</taxon>
        <taxon>Bacillales</taxon>
        <taxon>Bacillaceae</taxon>
        <taxon>Rossellomorea</taxon>
    </lineage>
</organism>
<dbReference type="InterPro" id="IPR024524">
    <property type="entry name" value="DUF3800"/>
</dbReference>
<gene>
    <name evidence="1" type="ORF">DET59_1298</name>
</gene>
<proteinExistence type="predicted"/>
<dbReference type="EMBL" id="QNRJ01000029">
    <property type="protein sequence ID" value="RBO99985.1"/>
    <property type="molecule type" value="Genomic_DNA"/>
</dbReference>
<dbReference type="Proteomes" id="UP000252118">
    <property type="component" value="Unassembled WGS sequence"/>
</dbReference>
<sequence length="296" mass="35218">MLQKPLRTEEMNIFFDESGDDSNRPATMGGLLVPDSVYSSPAFQELTRMLQNKDISLHWTKYTGQKFLGENIRQVMFTFSKYARYSRMNIISYNRNILDQRYKFSNDHGARKLSKKEKKHVLDYATLMVYTKIPERIFYGLLRHYGKDLYIKTKIFIEKEGKYKKYELERRLTENLNTQSLYRAEQYWVDDCKMETKGKMIGIELVDLLLGIIRLILSNQNVQHGLTDEEYKNRGILSLSKKHKLAIELMKIPEFYTFLSNISYYEWDSNKSLSEVPFKDYLDLFMASNYEYLDNQ</sequence>
<reference evidence="1 2" key="1">
    <citation type="submission" date="2018-06" db="EMBL/GenBank/DDBJ databases">
        <title>Freshwater and sediment microbial communities from various areas in North America, analyzing microbe dynamics in response to fracking.</title>
        <authorList>
            <person name="Lamendella R."/>
        </authorList>
    </citation>
    <scope>NUCLEOTIDE SEQUENCE [LARGE SCALE GENOMIC DNA]</scope>
    <source>
        <strain evidence="1 2">97B</strain>
    </source>
</reference>
<accession>A0A366ED49</accession>
<name>A0A366ED49_9BACI</name>
<protein>
    <submittedName>
        <fullName evidence="1">Uncharacterized protein DUF3800</fullName>
    </submittedName>
</protein>
<comment type="caution">
    <text evidence="1">The sequence shown here is derived from an EMBL/GenBank/DDBJ whole genome shotgun (WGS) entry which is preliminary data.</text>
</comment>